<proteinExistence type="predicted"/>
<sequence>MRLAGLATWGSAGRQALGNTVSVSTTVPDRRESLVMLPYVSALGGDARVFVAELDRAALLVLVLTQGWQQLWHVCQVEISTQTNIFTKASLIINAAAPTLLTVCYQSSTSFVYVSQAHLYVHHCTAALLPPLQIHRNKYNTQHR</sequence>
<dbReference type="Proteomes" id="UP000324222">
    <property type="component" value="Unassembled WGS sequence"/>
</dbReference>
<reference evidence="1 2" key="1">
    <citation type="submission" date="2019-05" db="EMBL/GenBank/DDBJ databases">
        <title>Another draft genome of Portunus trituberculatus and its Hox gene families provides insights of decapod evolution.</title>
        <authorList>
            <person name="Jeong J.-H."/>
            <person name="Song I."/>
            <person name="Kim S."/>
            <person name="Choi T."/>
            <person name="Kim D."/>
            <person name="Ryu S."/>
            <person name="Kim W."/>
        </authorList>
    </citation>
    <scope>NUCLEOTIDE SEQUENCE [LARGE SCALE GENOMIC DNA]</scope>
    <source>
        <tissue evidence="1">Muscle</tissue>
    </source>
</reference>
<evidence type="ECO:0000313" key="1">
    <source>
        <dbReference type="EMBL" id="MPC30773.1"/>
    </source>
</evidence>
<protein>
    <submittedName>
        <fullName evidence="1">Uncharacterized protein</fullName>
    </submittedName>
</protein>
<evidence type="ECO:0000313" key="2">
    <source>
        <dbReference type="Proteomes" id="UP000324222"/>
    </source>
</evidence>
<gene>
    <name evidence="1" type="ORF">E2C01_024042</name>
</gene>
<organism evidence="1 2">
    <name type="scientific">Portunus trituberculatus</name>
    <name type="common">Swimming crab</name>
    <name type="synonym">Neptunus trituberculatus</name>
    <dbReference type="NCBI Taxonomy" id="210409"/>
    <lineage>
        <taxon>Eukaryota</taxon>
        <taxon>Metazoa</taxon>
        <taxon>Ecdysozoa</taxon>
        <taxon>Arthropoda</taxon>
        <taxon>Crustacea</taxon>
        <taxon>Multicrustacea</taxon>
        <taxon>Malacostraca</taxon>
        <taxon>Eumalacostraca</taxon>
        <taxon>Eucarida</taxon>
        <taxon>Decapoda</taxon>
        <taxon>Pleocyemata</taxon>
        <taxon>Brachyura</taxon>
        <taxon>Eubrachyura</taxon>
        <taxon>Portunoidea</taxon>
        <taxon>Portunidae</taxon>
        <taxon>Portuninae</taxon>
        <taxon>Portunus</taxon>
    </lineage>
</organism>
<accession>A0A5B7ECT4</accession>
<dbReference type="EMBL" id="VSRR010002316">
    <property type="protein sequence ID" value="MPC30773.1"/>
    <property type="molecule type" value="Genomic_DNA"/>
</dbReference>
<keyword evidence="2" id="KW-1185">Reference proteome</keyword>
<comment type="caution">
    <text evidence="1">The sequence shown here is derived from an EMBL/GenBank/DDBJ whole genome shotgun (WGS) entry which is preliminary data.</text>
</comment>
<name>A0A5B7ECT4_PORTR</name>
<dbReference type="AlphaFoldDB" id="A0A5B7ECT4"/>